<dbReference type="Proteomes" id="UP000250197">
    <property type="component" value="Chromosome"/>
</dbReference>
<keyword evidence="2" id="KW-1133">Transmembrane helix</keyword>
<sequence length="283" mass="31605">MSLAKKRNHRAGRESAAAVHGLTLPKALLGLVAALIVAALITIVVGSIGWQFFAVFALGTFAMTLLVNPRGLYLLVISIPLLFTVALVSTSWILAVQAAPEGASPFSTTSLLTAAFPFLQRFPWLIIVFLLCALLAVFRLWSGKNNAKSRDAKAQVARRAQQKAERRNRDERLSVAELIARDKKAKETARQRTGRLGEMDREERRRQQAVEREREARYRVEKARAEREAREQAARDSSAEYDDSDFAPRRPDPKRRAGDVDKQPAKEPKAKPASSLDENLYED</sequence>
<feature type="transmembrane region" description="Helical" evidence="2">
    <location>
        <begin position="50"/>
        <end position="67"/>
    </location>
</feature>
<protein>
    <recommendedName>
        <fullName evidence="3">DUF6542 domain-containing protein</fullName>
    </recommendedName>
</protein>
<dbReference type="InterPro" id="IPR046672">
    <property type="entry name" value="DUF6542"/>
</dbReference>
<evidence type="ECO:0000256" key="1">
    <source>
        <dbReference type="SAM" id="MobiDB-lite"/>
    </source>
</evidence>
<keyword evidence="2" id="KW-0812">Transmembrane</keyword>
<feature type="transmembrane region" description="Helical" evidence="2">
    <location>
        <begin position="72"/>
        <end position="95"/>
    </location>
</feature>
<dbReference type="InterPro" id="IPR036259">
    <property type="entry name" value="MFS_trans_sf"/>
</dbReference>
<evidence type="ECO:0000313" key="5">
    <source>
        <dbReference type="Proteomes" id="UP000250197"/>
    </source>
</evidence>
<evidence type="ECO:0000313" key="4">
    <source>
        <dbReference type="EMBL" id="ART21600.1"/>
    </source>
</evidence>
<dbReference type="Pfam" id="PF20177">
    <property type="entry name" value="DUF6542"/>
    <property type="match status" value="1"/>
</dbReference>
<feature type="region of interest" description="Disordered" evidence="1">
    <location>
        <begin position="151"/>
        <end position="283"/>
    </location>
</feature>
<organism evidence="4 5">
    <name type="scientific">Corynebacterium striatum</name>
    <dbReference type="NCBI Taxonomy" id="43770"/>
    <lineage>
        <taxon>Bacteria</taxon>
        <taxon>Bacillati</taxon>
        <taxon>Actinomycetota</taxon>
        <taxon>Actinomycetes</taxon>
        <taxon>Mycobacteriales</taxon>
        <taxon>Corynebacteriaceae</taxon>
        <taxon>Corynebacterium</taxon>
    </lineage>
</organism>
<feature type="compositionally biased region" description="Basic and acidic residues" evidence="1">
    <location>
        <begin position="162"/>
        <end position="238"/>
    </location>
</feature>
<feature type="transmembrane region" description="Helical" evidence="2">
    <location>
        <begin position="122"/>
        <end position="141"/>
    </location>
</feature>
<dbReference type="AlphaFoldDB" id="A0A2Z2IYC5"/>
<dbReference type="RefSeq" id="WP_086891672.1">
    <property type="nucleotide sequence ID" value="NZ_CP021252.1"/>
</dbReference>
<name>A0A2Z2IYC5_CORST</name>
<proteinExistence type="predicted"/>
<accession>A0A2Z2IYC5</accession>
<keyword evidence="2" id="KW-0472">Membrane</keyword>
<feature type="compositionally biased region" description="Basic and acidic residues" evidence="1">
    <location>
        <begin position="246"/>
        <end position="270"/>
    </location>
</feature>
<evidence type="ECO:0000256" key="2">
    <source>
        <dbReference type="SAM" id="Phobius"/>
    </source>
</evidence>
<feature type="transmembrane region" description="Helical" evidence="2">
    <location>
        <begin position="21"/>
        <end position="44"/>
    </location>
</feature>
<gene>
    <name evidence="4" type="ORF">CBE89_08865</name>
</gene>
<dbReference type="EMBL" id="CP021252">
    <property type="protein sequence ID" value="ART21600.1"/>
    <property type="molecule type" value="Genomic_DNA"/>
</dbReference>
<reference evidence="4 5" key="1">
    <citation type="submission" date="2017-05" db="EMBL/GenBank/DDBJ databases">
        <title>Complete genome sequence of Corynebacterium striatum KC-Na-1 isolated from Neophocaena asiaeorientalis in Korea.</title>
        <authorList>
            <person name="Kim J.H."/>
            <person name="Lee K."/>
        </authorList>
    </citation>
    <scope>NUCLEOTIDE SEQUENCE [LARGE SCALE GENOMIC DNA]</scope>
    <source>
        <strain evidence="4 5">KC-Na-01</strain>
    </source>
</reference>
<feature type="domain" description="DUF6542" evidence="3">
    <location>
        <begin position="21"/>
        <end position="142"/>
    </location>
</feature>
<evidence type="ECO:0000259" key="3">
    <source>
        <dbReference type="Pfam" id="PF20177"/>
    </source>
</evidence>
<dbReference type="KEGG" id="cstr:CBE89_08865"/>
<dbReference type="SUPFAM" id="SSF103473">
    <property type="entry name" value="MFS general substrate transporter"/>
    <property type="match status" value="1"/>
</dbReference>